<evidence type="ECO:0000313" key="3">
    <source>
        <dbReference type="Proteomes" id="UP000094784"/>
    </source>
</evidence>
<feature type="domain" description="N-acetyltransferase" evidence="1">
    <location>
        <begin position="2"/>
        <end position="140"/>
    </location>
</feature>
<dbReference type="EMBL" id="MECQ01000001">
    <property type="protein sequence ID" value="ODV56168.1"/>
    <property type="molecule type" value="Genomic_DNA"/>
</dbReference>
<dbReference type="InterPro" id="IPR016181">
    <property type="entry name" value="Acyl_CoA_acyltransferase"/>
</dbReference>
<accession>A0A1E4R724</accession>
<gene>
    <name evidence="2" type="ORF">BG258_09770</name>
</gene>
<proteinExistence type="predicted"/>
<protein>
    <submittedName>
        <fullName evidence="2">GNAT family N-acetyltransferase</fullName>
    </submittedName>
</protein>
<dbReference type="AlphaFoldDB" id="A0A1E4R724"/>
<dbReference type="InterPro" id="IPR000182">
    <property type="entry name" value="GNAT_dom"/>
</dbReference>
<sequence length="143" mass="15790">MSDIKVAGLEHLQALCAIDQKVIGNSSRSDEIQQAIEEKRCLLHHFADDITGFLISTEDFFGYDFISLVIVKPSARRKGIASALINAYVKTTKSLKVFSSTNQSNTNMQHVFQALGFVKSGIIDNLDDGDPEIIYVKIASPQQ</sequence>
<dbReference type="Proteomes" id="UP000094784">
    <property type="component" value="Unassembled WGS sequence"/>
</dbReference>
<evidence type="ECO:0000313" key="2">
    <source>
        <dbReference type="EMBL" id="ODV56168.1"/>
    </source>
</evidence>
<comment type="caution">
    <text evidence="2">The sequence shown here is derived from an EMBL/GenBank/DDBJ whole genome shotgun (WGS) entry which is preliminary data.</text>
</comment>
<dbReference type="Gene3D" id="3.40.630.30">
    <property type="match status" value="1"/>
</dbReference>
<dbReference type="GO" id="GO:0016747">
    <property type="term" value="F:acyltransferase activity, transferring groups other than amino-acyl groups"/>
    <property type="evidence" value="ECO:0007669"/>
    <property type="project" value="InterPro"/>
</dbReference>
<organism evidence="2 3">
    <name type="scientific">Lysinibacillus fusiformis</name>
    <dbReference type="NCBI Taxonomy" id="28031"/>
    <lineage>
        <taxon>Bacteria</taxon>
        <taxon>Bacillati</taxon>
        <taxon>Bacillota</taxon>
        <taxon>Bacilli</taxon>
        <taxon>Bacillales</taxon>
        <taxon>Bacillaceae</taxon>
        <taxon>Lysinibacillus</taxon>
    </lineage>
</organism>
<dbReference type="PROSITE" id="PS51186">
    <property type="entry name" value="GNAT"/>
    <property type="match status" value="1"/>
</dbReference>
<reference evidence="2 3" key="1">
    <citation type="submission" date="2016-09" db="EMBL/GenBank/DDBJ databases">
        <title>Draft genome sequence of the soil isolate, Lysinibacillus fusiformis M5, a potential hypoxanthine producer.</title>
        <authorList>
            <person name="Gallegos-Monterrosa R."/>
            <person name="Maroti G."/>
            <person name="Balint B."/>
            <person name="Kovacs A.T."/>
        </authorList>
    </citation>
    <scope>NUCLEOTIDE SEQUENCE [LARGE SCALE GENOMIC DNA]</scope>
    <source>
        <strain evidence="2 3">M5</strain>
    </source>
</reference>
<evidence type="ECO:0000259" key="1">
    <source>
        <dbReference type="PROSITE" id="PS51186"/>
    </source>
</evidence>
<keyword evidence="2" id="KW-0808">Transferase</keyword>
<name>A0A1E4R724_9BACI</name>
<dbReference type="RefSeq" id="WP_069481179.1">
    <property type="nucleotide sequence ID" value="NZ_KV766182.1"/>
</dbReference>
<dbReference type="CDD" id="cd04301">
    <property type="entry name" value="NAT_SF"/>
    <property type="match status" value="1"/>
</dbReference>
<dbReference type="SUPFAM" id="SSF55729">
    <property type="entry name" value="Acyl-CoA N-acyltransferases (Nat)"/>
    <property type="match status" value="1"/>
</dbReference>
<dbReference type="OrthoDB" id="5638018at2"/>
<dbReference type="Pfam" id="PF00583">
    <property type="entry name" value="Acetyltransf_1"/>
    <property type="match status" value="1"/>
</dbReference>